<name>A0ABQ0P0R8_9PROT</name>
<dbReference type="Proteomes" id="UP001062901">
    <property type="component" value="Unassembled WGS sequence"/>
</dbReference>
<reference evidence="1" key="1">
    <citation type="submission" date="2013-04" db="EMBL/GenBank/DDBJ databases">
        <title>The genome sequencing project of 58 acetic acid bacteria.</title>
        <authorList>
            <person name="Okamoto-Kainuma A."/>
            <person name="Ishikawa M."/>
            <person name="Umino S."/>
            <person name="Koizumi Y."/>
            <person name="Shiwa Y."/>
            <person name="Yoshikawa H."/>
            <person name="Matsutani M."/>
            <person name="Matsushita K."/>
        </authorList>
    </citation>
    <scope>NUCLEOTIDE SEQUENCE</scope>
    <source>
        <strain evidence="1">DSM 15669</strain>
    </source>
</reference>
<proteinExistence type="predicted"/>
<dbReference type="EMBL" id="BAQD01000095">
    <property type="protein sequence ID" value="GBQ08453.1"/>
    <property type="molecule type" value="Genomic_DNA"/>
</dbReference>
<sequence length="117" mass="13575">MRQQTLHNAPSDDVLRAMLNEIEHGYTLNTVCFGREGRPTIGNFLRLMSEGEEKTRLFVEALDISCWVLADEIRALEAETAPLYAAANKARFDMLRFEIERREKIIERWMTAVENTK</sequence>
<protein>
    <submittedName>
        <fullName evidence="1">Uncharacterized protein</fullName>
    </submittedName>
</protein>
<accession>A0ABQ0P0R8</accession>
<dbReference type="RefSeq" id="WP_018980348.1">
    <property type="nucleotide sequence ID" value="NZ_BAQD01000095.1"/>
</dbReference>
<evidence type="ECO:0000313" key="1">
    <source>
        <dbReference type="EMBL" id="GBQ08453.1"/>
    </source>
</evidence>
<keyword evidence="2" id="KW-1185">Reference proteome</keyword>
<evidence type="ECO:0000313" key="2">
    <source>
        <dbReference type="Proteomes" id="UP001062901"/>
    </source>
</evidence>
<comment type="caution">
    <text evidence="1">The sequence shown here is derived from an EMBL/GenBank/DDBJ whole genome shotgun (WGS) entry which is preliminary data.</text>
</comment>
<gene>
    <name evidence="1" type="ORF">AA15669_1791</name>
</gene>
<organism evidence="1 2">
    <name type="scientific">Saccharibacter floricola DSM 15669</name>
    <dbReference type="NCBI Taxonomy" id="1123227"/>
    <lineage>
        <taxon>Bacteria</taxon>
        <taxon>Pseudomonadati</taxon>
        <taxon>Pseudomonadota</taxon>
        <taxon>Alphaproteobacteria</taxon>
        <taxon>Acetobacterales</taxon>
        <taxon>Acetobacteraceae</taxon>
        <taxon>Saccharibacter</taxon>
    </lineage>
</organism>